<evidence type="ECO:0000259" key="2">
    <source>
        <dbReference type="PROSITE" id="PS50102"/>
    </source>
</evidence>
<evidence type="ECO:0000313" key="3">
    <source>
        <dbReference type="EMBL" id="KAG6405638.1"/>
    </source>
</evidence>
<dbReference type="InterPro" id="IPR012677">
    <property type="entry name" value="Nucleotide-bd_a/b_plait_sf"/>
</dbReference>
<dbReference type="SMART" id="SM00360">
    <property type="entry name" value="RRM"/>
    <property type="match status" value="1"/>
</dbReference>
<dbReference type="PANTHER" id="PTHR32343:SF26">
    <property type="entry name" value="RNA-BINDING (RRM_RBD_RNP MOTIFS) FAMILY PROTEIN"/>
    <property type="match status" value="1"/>
</dbReference>
<keyword evidence="4" id="KW-1185">Reference proteome</keyword>
<dbReference type="InterPro" id="IPR000504">
    <property type="entry name" value="RRM_dom"/>
</dbReference>
<dbReference type="PROSITE" id="PS50102">
    <property type="entry name" value="RRM"/>
    <property type="match status" value="1"/>
</dbReference>
<comment type="caution">
    <text evidence="3">The sequence shown here is derived from an EMBL/GenBank/DDBJ whole genome shotgun (WGS) entry which is preliminary data.</text>
</comment>
<keyword evidence="1" id="KW-0694">RNA-binding</keyword>
<dbReference type="AlphaFoldDB" id="A0A8X8X2M6"/>
<dbReference type="Gene3D" id="3.30.70.330">
    <property type="match status" value="1"/>
</dbReference>
<evidence type="ECO:0000313" key="4">
    <source>
        <dbReference type="Proteomes" id="UP000298416"/>
    </source>
</evidence>
<dbReference type="OrthoDB" id="7763451at2759"/>
<gene>
    <name evidence="3" type="ORF">SASPL_133230</name>
</gene>
<feature type="domain" description="RRM" evidence="2">
    <location>
        <begin position="6"/>
        <end position="75"/>
    </location>
</feature>
<dbReference type="EMBL" id="PNBA02000012">
    <property type="protein sequence ID" value="KAG6405638.1"/>
    <property type="molecule type" value="Genomic_DNA"/>
</dbReference>
<reference evidence="3" key="2">
    <citation type="submission" date="2020-08" db="EMBL/GenBank/DDBJ databases">
        <title>Plant Genome Project.</title>
        <authorList>
            <person name="Zhang R.-G."/>
        </authorList>
    </citation>
    <scope>NUCLEOTIDE SEQUENCE</scope>
    <source>
        <strain evidence="3">Huo1</strain>
        <tissue evidence="3">Leaf</tissue>
    </source>
</reference>
<dbReference type="Proteomes" id="UP000298416">
    <property type="component" value="Unassembled WGS sequence"/>
</dbReference>
<sequence length="248" mass="26471">MKTRGSAVEITNLSPNATEKDVRDFLTFCGAIQHVEFVRTGDSACVAYVTFKNPHAVETAVLLSGDTILDQPVRIAQWGHCDDDYNVHNHSSWKIEDDVNLSERSERHEAVPSAGKAVYSAQDTAKAMAAKGFVLGKDAVVRAKAYAESHQVPAAAIAKVSRLSNGIGLTDKITYGIETAKSLDRRYHISGTTRSAVSVTQRTAASAANAVVSSSYFSKGALWLSGTLNRASQVAGDLGNRGVGKDSQ</sequence>
<dbReference type="GO" id="GO:0003723">
    <property type="term" value="F:RNA binding"/>
    <property type="evidence" value="ECO:0007669"/>
    <property type="project" value="UniProtKB-UniRule"/>
</dbReference>
<organism evidence="3">
    <name type="scientific">Salvia splendens</name>
    <name type="common">Scarlet sage</name>
    <dbReference type="NCBI Taxonomy" id="180675"/>
    <lineage>
        <taxon>Eukaryota</taxon>
        <taxon>Viridiplantae</taxon>
        <taxon>Streptophyta</taxon>
        <taxon>Embryophyta</taxon>
        <taxon>Tracheophyta</taxon>
        <taxon>Spermatophyta</taxon>
        <taxon>Magnoliopsida</taxon>
        <taxon>eudicotyledons</taxon>
        <taxon>Gunneridae</taxon>
        <taxon>Pentapetalae</taxon>
        <taxon>asterids</taxon>
        <taxon>lamiids</taxon>
        <taxon>Lamiales</taxon>
        <taxon>Lamiaceae</taxon>
        <taxon>Nepetoideae</taxon>
        <taxon>Mentheae</taxon>
        <taxon>Salviinae</taxon>
        <taxon>Salvia</taxon>
        <taxon>Salvia subgen. Calosphace</taxon>
        <taxon>core Calosphace</taxon>
    </lineage>
</organism>
<dbReference type="PANTHER" id="PTHR32343">
    <property type="entry name" value="SERINE/ARGININE-RICH SPLICING FACTOR"/>
    <property type="match status" value="1"/>
</dbReference>
<accession>A0A8X8X2M6</accession>
<name>A0A8X8X2M6_SALSN</name>
<proteinExistence type="predicted"/>
<dbReference type="InterPro" id="IPR035979">
    <property type="entry name" value="RBD_domain_sf"/>
</dbReference>
<reference evidence="3" key="1">
    <citation type="submission" date="2018-01" db="EMBL/GenBank/DDBJ databases">
        <authorList>
            <person name="Mao J.F."/>
        </authorList>
    </citation>
    <scope>NUCLEOTIDE SEQUENCE</scope>
    <source>
        <strain evidence="3">Huo1</strain>
        <tissue evidence="3">Leaf</tissue>
    </source>
</reference>
<evidence type="ECO:0000256" key="1">
    <source>
        <dbReference type="PROSITE-ProRule" id="PRU00176"/>
    </source>
</evidence>
<dbReference type="SUPFAM" id="SSF54928">
    <property type="entry name" value="RNA-binding domain, RBD"/>
    <property type="match status" value="1"/>
</dbReference>
<dbReference type="Pfam" id="PF00076">
    <property type="entry name" value="RRM_1"/>
    <property type="match status" value="1"/>
</dbReference>
<protein>
    <recommendedName>
        <fullName evidence="2">RRM domain-containing protein</fullName>
    </recommendedName>
</protein>